<sequence>MENEELSIRDCMCLPLMITIEKISSINSFLLHRILLTLLKLTHQCFAMVRLLATYLFKMKSHVKYFIEYDKIRSKEETMFNNKGMHTLDYVEHSPLWGDGEEDILKKIMDLSSELVCASEGSDVYRLVTIGSVFI</sequence>
<organism evidence="1 2">
    <name type="scientific">Plasmodium inui San Antonio 1</name>
    <dbReference type="NCBI Taxonomy" id="1237626"/>
    <lineage>
        <taxon>Eukaryota</taxon>
        <taxon>Sar</taxon>
        <taxon>Alveolata</taxon>
        <taxon>Apicomplexa</taxon>
        <taxon>Aconoidasida</taxon>
        <taxon>Haemosporida</taxon>
        <taxon>Plasmodiidae</taxon>
        <taxon>Plasmodium</taxon>
        <taxon>Plasmodium (Plasmodium)</taxon>
    </lineage>
</organism>
<evidence type="ECO:0000313" key="1">
    <source>
        <dbReference type="EMBL" id="EUD65490.1"/>
    </source>
</evidence>
<gene>
    <name evidence="1" type="ORF">C922_03994</name>
</gene>
<dbReference type="RefSeq" id="XP_008817803.1">
    <property type="nucleotide sequence ID" value="XM_008819581.1"/>
</dbReference>
<reference evidence="1 2" key="1">
    <citation type="submission" date="2013-02" db="EMBL/GenBank/DDBJ databases">
        <title>The Genome Sequence of Plasmodium inui San Antonio 1.</title>
        <authorList>
            <consortium name="The Broad Institute Genome Sequencing Platform"/>
            <consortium name="The Broad Institute Genome Sequencing Center for Infectious Disease"/>
            <person name="Neafsey D."/>
            <person name="Cheeseman I."/>
            <person name="Volkman S."/>
            <person name="Adams J."/>
            <person name="Walker B."/>
            <person name="Young S.K."/>
            <person name="Zeng Q."/>
            <person name="Gargeya S."/>
            <person name="Fitzgerald M."/>
            <person name="Haas B."/>
            <person name="Abouelleil A."/>
            <person name="Alvarado L."/>
            <person name="Arachchi H.M."/>
            <person name="Berlin A.M."/>
            <person name="Chapman S.B."/>
            <person name="Dewar J."/>
            <person name="Goldberg J."/>
            <person name="Griggs A."/>
            <person name="Gujja S."/>
            <person name="Hansen M."/>
            <person name="Howarth C."/>
            <person name="Imamovic A."/>
            <person name="Larimer J."/>
            <person name="McCowan C."/>
            <person name="Murphy C."/>
            <person name="Neiman D."/>
            <person name="Pearson M."/>
            <person name="Priest M."/>
            <person name="Roberts A."/>
            <person name="Saif S."/>
            <person name="Shea T."/>
            <person name="Sisk P."/>
            <person name="Sykes S."/>
            <person name="Wortman J."/>
            <person name="Nusbaum C."/>
            <person name="Birren B."/>
        </authorList>
    </citation>
    <scope>NUCLEOTIDE SEQUENCE [LARGE SCALE GENOMIC DNA]</scope>
    <source>
        <strain evidence="1 2">San Antonio 1</strain>
    </source>
</reference>
<protein>
    <submittedName>
        <fullName evidence="1">Uncharacterized protein</fullName>
    </submittedName>
</protein>
<dbReference type="GeneID" id="20039268"/>
<proteinExistence type="predicted"/>
<name>W7A1D2_9APIC</name>
<dbReference type="EMBL" id="KI965478">
    <property type="protein sequence ID" value="EUD65490.1"/>
    <property type="molecule type" value="Genomic_DNA"/>
</dbReference>
<keyword evidence="2" id="KW-1185">Reference proteome</keyword>
<dbReference type="VEuPathDB" id="PlasmoDB:C922_03994"/>
<evidence type="ECO:0000313" key="2">
    <source>
        <dbReference type="Proteomes" id="UP000030640"/>
    </source>
</evidence>
<dbReference type="Proteomes" id="UP000030640">
    <property type="component" value="Unassembled WGS sequence"/>
</dbReference>
<dbReference type="AlphaFoldDB" id="W7A1D2"/>
<accession>W7A1D2</accession>